<protein>
    <submittedName>
        <fullName evidence="1">CoA-transferase family III protein</fullName>
    </submittedName>
</protein>
<dbReference type="GeneID" id="31675890"/>
<dbReference type="Gene3D" id="3.30.1540.10">
    <property type="entry name" value="formyl-coa transferase, domain 3"/>
    <property type="match status" value="1"/>
</dbReference>
<dbReference type="OrthoDB" id="28444at2157"/>
<dbReference type="InterPro" id="IPR044855">
    <property type="entry name" value="CoA-Trfase_III_dom3_sf"/>
</dbReference>
<name>A0A1V0N2C2_9ARCH</name>
<dbReference type="RefSeq" id="WP_081141557.1">
    <property type="nucleotide sequence ID" value="NZ_CP015363.1"/>
</dbReference>
<dbReference type="InterPro" id="IPR050509">
    <property type="entry name" value="CoA-transferase_III"/>
</dbReference>
<dbReference type="PANTHER" id="PTHR48228">
    <property type="entry name" value="SUCCINYL-COA--D-CITRAMALATE COA-TRANSFERASE"/>
    <property type="match status" value="1"/>
</dbReference>
<evidence type="ECO:0000313" key="1">
    <source>
        <dbReference type="EMBL" id="ARD84302.1"/>
    </source>
</evidence>
<sequence>METVIDATRLIPGAITTRILSDRGYNVIKFEDTGKGDYMDELSPGANDFLNHGKKSICVDLKTSEGKKIFYRLIKNASVFIENFSEGVTERLGIDYLTLHRLNPQLVYCSIKGYRENPELPAHDINFTAFSGIGITLPVQIADAGSGIYAAMEIINHLKNRDYSKVTVNMSDIPLYFNAYNLFTENNVLNGKFPCYRIYQVSDGKVALGCLEQKFWANFTEAIQRKDLENSRLNLNINKEIENIFLQYNSMEILELGRKYNFPVSAVRAKEEIISGLNSEHAPGHGENTDEILKNNDYKNDEIDNLKNKKIVK</sequence>
<dbReference type="InterPro" id="IPR023606">
    <property type="entry name" value="CoA-Trfase_III_dom_1_sf"/>
</dbReference>
<evidence type="ECO:0000313" key="2">
    <source>
        <dbReference type="Proteomes" id="UP000192050"/>
    </source>
</evidence>
<dbReference type="InterPro" id="IPR003673">
    <property type="entry name" value="CoA-Trfase_fam_III"/>
</dbReference>
<dbReference type="Pfam" id="PF02515">
    <property type="entry name" value="CoA_transf_3"/>
    <property type="match status" value="1"/>
</dbReference>
<dbReference type="SUPFAM" id="SSF89796">
    <property type="entry name" value="CoA-transferase family III (CaiB/BaiF)"/>
    <property type="match status" value="1"/>
</dbReference>
<dbReference type="AlphaFoldDB" id="A0A1V0N2C2"/>
<dbReference type="EMBL" id="CP015363">
    <property type="protein sequence ID" value="ARD84302.1"/>
    <property type="molecule type" value="Genomic_DNA"/>
</dbReference>
<dbReference type="GO" id="GO:0016740">
    <property type="term" value="F:transferase activity"/>
    <property type="evidence" value="ECO:0007669"/>
    <property type="project" value="UniProtKB-KW"/>
</dbReference>
<organism evidence="1 2">
    <name type="scientific">Ferroplasma acidiphilum</name>
    <dbReference type="NCBI Taxonomy" id="74969"/>
    <lineage>
        <taxon>Archaea</taxon>
        <taxon>Methanobacteriati</taxon>
        <taxon>Thermoplasmatota</taxon>
        <taxon>Thermoplasmata</taxon>
        <taxon>Thermoplasmatales</taxon>
        <taxon>Ferroplasmaceae</taxon>
        <taxon>Ferroplasma</taxon>
    </lineage>
</organism>
<dbReference type="STRING" id="74969.FAD_0381"/>
<reference evidence="1 2" key="1">
    <citation type="submission" date="2011-10" db="EMBL/GenBank/DDBJ databases">
        <title>Metabolic and evolutionary patterns in the extreme acidophile Ferroplasma acidiphilum.</title>
        <authorList>
            <person name="Golyshina O.V."/>
            <person name="Kozyavkin S.A."/>
            <person name="Tatusov R.L."/>
            <person name="Slesarev A.I."/>
            <person name="Golyshin P.N."/>
        </authorList>
    </citation>
    <scope>NUCLEOTIDE SEQUENCE [LARGE SCALE GENOMIC DNA]</scope>
    <source>
        <strain evidence="2">Y</strain>
    </source>
</reference>
<proteinExistence type="predicted"/>
<accession>A0A1V0N2C2</accession>
<dbReference type="KEGG" id="fai:FAD_0381"/>
<dbReference type="Proteomes" id="UP000192050">
    <property type="component" value="Chromosome"/>
</dbReference>
<dbReference type="Gene3D" id="3.40.50.10540">
    <property type="entry name" value="Crotonobetainyl-coa:carnitine coa-transferase, domain 1"/>
    <property type="match status" value="1"/>
</dbReference>
<keyword evidence="1" id="KW-0808">Transferase</keyword>
<gene>
    <name evidence="1" type="ORF">FAD_0381</name>
</gene>
<keyword evidence="2" id="KW-1185">Reference proteome</keyword>
<dbReference type="PANTHER" id="PTHR48228:SF5">
    <property type="entry name" value="ALPHA-METHYLACYL-COA RACEMASE"/>
    <property type="match status" value="1"/>
</dbReference>